<dbReference type="InterPro" id="IPR037607">
    <property type="entry name" value="DGK"/>
</dbReference>
<organism evidence="2 3">
    <name type="scientific">Datura stramonium</name>
    <name type="common">Jimsonweed</name>
    <name type="synonym">Common thornapple</name>
    <dbReference type="NCBI Taxonomy" id="4076"/>
    <lineage>
        <taxon>Eukaryota</taxon>
        <taxon>Viridiplantae</taxon>
        <taxon>Streptophyta</taxon>
        <taxon>Embryophyta</taxon>
        <taxon>Tracheophyta</taxon>
        <taxon>Spermatophyta</taxon>
        <taxon>Magnoliopsida</taxon>
        <taxon>eudicotyledons</taxon>
        <taxon>Gunneridae</taxon>
        <taxon>Pentapetalae</taxon>
        <taxon>asterids</taxon>
        <taxon>lamiids</taxon>
        <taxon>Solanales</taxon>
        <taxon>Solanaceae</taxon>
        <taxon>Solanoideae</taxon>
        <taxon>Datureae</taxon>
        <taxon>Datura</taxon>
    </lineage>
</organism>
<reference evidence="2 3" key="1">
    <citation type="journal article" date="2021" name="BMC Genomics">
        <title>Datura genome reveals duplications of psychoactive alkaloid biosynthetic genes and high mutation rate following tissue culture.</title>
        <authorList>
            <person name="Rajewski A."/>
            <person name="Carter-House D."/>
            <person name="Stajich J."/>
            <person name="Litt A."/>
        </authorList>
    </citation>
    <scope>NUCLEOTIDE SEQUENCE [LARGE SCALE GENOMIC DNA]</scope>
    <source>
        <strain evidence="2">AR-01</strain>
    </source>
</reference>
<feature type="domain" description="DAGKc" evidence="1">
    <location>
        <begin position="80"/>
        <end position="128"/>
    </location>
</feature>
<accession>A0ABS8UZW7</accession>
<dbReference type="Pfam" id="PF00781">
    <property type="entry name" value="DAGK_cat"/>
    <property type="match status" value="1"/>
</dbReference>
<sequence length="140" mass="15983">MMATMIKNTNLSALLRNFFRKSDEAAITDWEVDKHLKDYYIRDYILLSEREMQNDYRVFDLGEKTPNKEIESHCGRGMETAGWIIGVFSDLKLAHPPPIATVPLGTGNNLPFAFGWGKKNPGINCQSVKSFLNQVKMEKK</sequence>
<dbReference type="InterPro" id="IPR016064">
    <property type="entry name" value="NAD/diacylglycerol_kinase_sf"/>
</dbReference>
<keyword evidence="3" id="KW-1185">Reference proteome</keyword>
<dbReference type="SUPFAM" id="SSF111331">
    <property type="entry name" value="NAD kinase/diacylglycerol kinase-like"/>
    <property type="match status" value="1"/>
</dbReference>
<dbReference type="EMBL" id="JACEIK010003102">
    <property type="protein sequence ID" value="MCD9640323.1"/>
    <property type="molecule type" value="Genomic_DNA"/>
</dbReference>
<gene>
    <name evidence="2" type="ORF">HAX54_025599</name>
</gene>
<name>A0ABS8UZW7_DATST</name>
<dbReference type="InterPro" id="IPR001206">
    <property type="entry name" value="Diacylglycerol_kinase_cat_dom"/>
</dbReference>
<protein>
    <recommendedName>
        <fullName evidence="1">DAGKc domain-containing protein</fullName>
    </recommendedName>
</protein>
<evidence type="ECO:0000259" key="1">
    <source>
        <dbReference type="Pfam" id="PF00781"/>
    </source>
</evidence>
<comment type="caution">
    <text evidence="2">The sequence shown here is derived from an EMBL/GenBank/DDBJ whole genome shotgun (WGS) entry which is preliminary data.</text>
</comment>
<dbReference type="PANTHER" id="PTHR11255:SF29">
    <property type="entry name" value="DIACYLGLYCEROL KINASE"/>
    <property type="match status" value="1"/>
</dbReference>
<proteinExistence type="predicted"/>
<dbReference type="Proteomes" id="UP000823775">
    <property type="component" value="Unassembled WGS sequence"/>
</dbReference>
<dbReference type="PANTHER" id="PTHR11255">
    <property type="entry name" value="DIACYLGLYCEROL KINASE"/>
    <property type="match status" value="1"/>
</dbReference>
<evidence type="ECO:0000313" key="2">
    <source>
        <dbReference type="EMBL" id="MCD9640323.1"/>
    </source>
</evidence>
<evidence type="ECO:0000313" key="3">
    <source>
        <dbReference type="Proteomes" id="UP000823775"/>
    </source>
</evidence>